<dbReference type="PIRSF" id="PIRSF000724">
    <property type="entry name" value="Pgk"/>
    <property type="match status" value="1"/>
</dbReference>
<dbReference type="GO" id="GO:0005524">
    <property type="term" value="F:ATP binding"/>
    <property type="evidence" value="ECO:0007669"/>
    <property type="project" value="UniProtKB-KW"/>
</dbReference>
<evidence type="ECO:0000256" key="4">
    <source>
        <dbReference type="ARBA" id="ARBA00011245"/>
    </source>
</evidence>
<dbReference type="Proteomes" id="UP000282185">
    <property type="component" value="Unassembled WGS sequence"/>
</dbReference>
<dbReference type="OrthoDB" id="9808460at2"/>
<evidence type="ECO:0000313" key="16">
    <source>
        <dbReference type="EMBL" id="AXK45053.1"/>
    </source>
</evidence>
<feature type="binding site" evidence="12">
    <location>
        <position position="36"/>
    </location>
    <ligand>
        <name>substrate</name>
    </ligand>
</feature>
<evidence type="ECO:0000256" key="10">
    <source>
        <dbReference type="ARBA" id="ARBA00022840"/>
    </source>
</evidence>
<reference evidence="17 19" key="2">
    <citation type="submission" date="2018-08" db="EMBL/GenBank/DDBJ databases">
        <title>Brachybacterium saurashtrense DSM 23186.</title>
        <authorList>
            <person name="Li Y."/>
        </authorList>
    </citation>
    <scope>NUCLEOTIDE SEQUENCE [LARGE SCALE GENOMIC DNA]</scope>
    <source>
        <strain evidence="17 19">DSM 23186</strain>
    </source>
</reference>
<evidence type="ECO:0000313" key="18">
    <source>
        <dbReference type="Proteomes" id="UP000254236"/>
    </source>
</evidence>
<dbReference type="EC" id="2.7.2.3" evidence="5 12"/>
<dbReference type="AlphaFoldDB" id="A0A345YMA1"/>
<evidence type="ECO:0000256" key="13">
    <source>
        <dbReference type="PIRSR" id="PIRSR000724-1"/>
    </source>
</evidence>
<dbReference type="GO" id="GO:0005829">
    <property type="term" value="C:cytosol"/>
    <property type="evidence" value="ECO:0007669"/>
    <property type="project" value="TreeGrafter"/>
</dbReference>
<comment type="catalytic activity">
    <reaction evidence="1 12 15">
        <text>(2R)-3-phosphoglycerate + ATP = (2R)-3-phospho-glyceroyl phosphate + ADP</text>
        <dbReference type="Rhea" id="RHEA:14801"/>
        <dbReference type="ChEBI" id="CHEBI:30616"/>
        <dbReference type="ChEBI" id="CHEBI:57604"/>
        <dbReference type="ChEBI" id="CHEBI:58272"/>
        <dbReference type="ChEBI" id="CHEBI:456216"/>
        <dbReference type="EC" id="2.7.2.3"/>
    </reaction>
</comment>
<comment type="pathway">
    <text evidence="2 12">Carbohydrate degradation; glycolysis; pyruvate from D-glyceraldehyde 3-phosphate: step 2/5.</text>
</comment>
<feature type="binding site" evidence="12 14">
    <location>
        <begin position="353"/>
        <end position="356"/>
    </location>
    <ligand>
        <name>ATP</name>
        <dbReference type="ChEBI" id="CHEBI:30616"/>
    </ligand>
</feature>
<evidence type="ECO:0000256" key="8">
    <source>
        <dbReference type="ARBA" id="ARBA00022741"/>
    </source>
</evidence>
<evidence type="ECO:0000256" key="6">
    <source>
        <dbReference type="ARBA" id="ARBA00016471"/>
    </source>
</evidence>
<dbReference type="InterPro" id="IPR015911">
    <property type="entry name" value="Phosphoglycerate_kinase_CS"/>
</dbReference>
<evidence type="ECO:0000313" key="19">
    <source>
        <dbReference type="Proteomes" id="UP000282185"/>
    </source>
</evidence>
<keyword evidence="12" id="KW-0963">Cytoplasm</keyword>
<dbReference type="KEGG" id="bsau:DWV08_05105"/>
<dbReference type="CDD" id="cd00318">
    <property type="entry name" value="Phosphoglycerate_kinase"/>
    <property type="match status" value="1"/>
</dbReference>
<feature type="binding site" evidence="13">
    <location>
        <position position="118"/>
    </location>
    <ligand>
        <name>(2R)-3-phosphoglycerate</name>
        <dbReference type="ChEBI" id="CHEBI:58272"/>
    </ligand>
</feature>
<dbReference type="GO" id="GO:0006094">
    <property type="term" value="P:gluconeogenesis"/>
    <property type="evidence" value="ECO:0007669"/>
    <property type="project" value="TreeGrafter"/>
</dbReference>
<organism evidence="17 19">
    <name type="scientific">Brachybacterium saurashtrense</name>
    <dbReference type="NCBI Taxonomy" id="556288"/>
    <lineage>
        <taxon>Bacteria</taxon>
        <taxon>Bacillati</taxon>
        <taxon>Actinomycetota</taxon>
        <taxon>Actinomycetes</taxon>
        <taxon>Micrococcales</taxon>
        <taxon>Dermabacteraceae</taxon>
        <taxon>Brachybacterium</taxon>
    </lineage>
</organism>
<dbReference type="HAMAP" id="MF_00145">
    <property type="entry name" value="Phosphoglyc_kinase"/>
    <property type="match status" value="1"/>
</dbReference>
<evidence type="ECO:0000256" key="11">
    <source>
        <dbReference type="ARBA" id="ARBA00023152"/>
    </source>
</evidence>
<dbReference type="InterPro" id="IPR015824">
    <property type="entry name" value="Phosphoglycerate_kinase_N"/>
</dbReference>
<comment type="subunit">
    <text evidence="4 12">Monomer.</text>
</comment>
<dbReference type="GO" id="GO:0004618">
    <property type="term" value="F:phosphoglycerate kinase activity"/>
    <property type="evidence" value="ECO:0007669"/>
    <property type="project" value="UniProtKB-UniRule"/>
</dbReference>
<feature type="binding site" evidence="12 13">
    <location>
        <begin position="21"/>
        <end position="23"/>
    </location>
    <ligand>
        <name>substrate</name>
    </ligand>
</feature>
<accession>A0A345YMA1</accession>
<evidence type="ECO:0000256" key="2">
    <source>
        <dbReference type="ARBA" id="ARBA00004838"/>
    </source>
</evidence>
<comment type="subcellular location">
    <subcellularLocation>
        <location evidence="12">Cytoplasm</location>
    </subcellularLocation>
</comment>
<sequence length="400" mass="41693">MLKTIDSLGELRGTRVLVRADLNVPLDGTTITDDGRIRAALPTLTRLVEAGARVIVISHLGRPKGAPEAKYSLQPVVGRLGELLGQEVAFATDTVGSSAQEVVAGLEDGRVAVLENLRFNAGETSKDEAERSAFAAQLAALGDAFVSDGFGVVHRKQASVYELATLLPAAAGELVLGEVESLRKVTDQPERPFVVVLGGAKIADKLGVIDSLLGKADRILIGGGMAYTFQKAKGHEVGQSLLDASKIDVVREYMERAEANGVELVLPIDTVIAPEFSADAPATVVAADAMPADQEGMDIGPETARLFGEKIADAATVFWNGPMGVFEFETFAKGTTAVAEVLSTAPGYTVVGGGDSAAAVRTLGFDESLFSHISTGGGASLELIEGKDLPGISILEEDHA</sequence>
<dbReference type="PRINTS" id="PR00477">
    <property type="entry name" value="PHGLYCKINASE"/>
</dbReference>
<dbReference type="PANTHER" id="PTHR11406:SF23">
    <property type="entry name" value="PHOSPHOGLYCERATE KINASE 1, CHLOROPLASTIC-RELATED"/>
    <property type="match status" value="1"/>
</dbReference>
<keyword evidence="7 12" id="KW-0808">Transferase</keyword>
<feature type="binding site" evidence="13">
    <location>
        <position position="155"/>
    </location>
    <ligand>
        <name>(2R)-3-phosphoglycerate</name>
        <dbReference type="ChEBI" id="CHEBI:58272"/>
    </ligand>
</feature>
<dbReference type="FunFam" id="3.40.50.1260:FF:000003">
    <property type="entry name" value="Phosphoglycerate kinase"/>
    <property type="match status" value="1"/>
</dbReference>
<dbReference type="Pfam" id="PF00162">
    <property type="entry name" value="PGK"/>
    <property type="match status" value="1"/>
</dbReference>
<dbReference type="GO" id="GO:0006096">
    <property type="term" value="P:glycolytic process"/>
    <property type="evidence" value="ECO:0007669"/>
    <property type="project" value="UniProtKB-UniRule"/>
</dbReference>
<feature type="binding site" evidence="12 13">
    <location>
        <begin position="59"/>
        <end position="62"/>
    </location>
    <ligand>
        <name>substrate</name>
    </ligand>
</feature>
<feature type="binding site" evidence="12 14">
    <location>
        <position position="205"/>
    </location>
    <ligand>
        <name>ATP</name>
        <dbReference type="ChEBI" id="CHEBI:30616"/>
    </ligand>
</feature>
<comment type="similarity">
    <text evidence="3 12 15">Belongs to the phosphoglycerate kinase family.</text>
</comment>
<dbReference type="GO" id="GO:0043531">
    <property type="term" value="F:ADP binding"/>
    <property type="evidence" value="ECO:0007669"/>
    <property type="project" value="TreeGrafter"/>
</dbReference>
<feature type="binding site" evidence="12">
    <location>
        <position position="118"/>
    </location>
    <ligand>
        <name>substrate</name>
    </ligand>
</feature>
<dbReference type="PROSITE" id="PS00111">
    <property type="entry name" value="PGLYCERATE_KINASE"/>
    <property type="match status" value="1"/>
</dbReference>
<dbReference type="InterPro" id="IPR036043">
    <property type="entry name" value="Phosphoglycerate_kinase_sf"/>
</dbReference>
<dbReference type="SUPFAM" id="SSF53748">
    <property type="entry name" value="Phosphoglycerate kinase"/>
    <property type="match status" value="1"/>
</dbReference>
<keyword evidence="10 12" id="KW-0067">ATP-binding</keyword>
<evidence type="ECO:0000256" key="15">
    <source>
        <dbReference type="RuleBase" id="RU000532"/>
    </source>
</evidence>
<dbReference type="FunFam" id="3.40.50.1260:FF:000006">
    <property type="entry name" value="Phosphoglycerate kinase"/>
    <property type="match status" value="1"/>
</dbReference>
<keyword evidence="18" id="KW-1185">Reference proteome</keyword>
<reference evidence="16 18" key="1">
    <citation type="submission" date="2018-07" db="EMBL/GenBank/DDBJ databases">
        <title>Brachybacterium saurashtrense DSM 23186 genome sequence.</title>
        <authorList>
            <person name="Guo L."/>
        </authorList>
    </citation>
    <scope>NUCLEOTIDE SEQUENCE [LARGE SCALE GENOMIC DNA]</scope>
    <source>
        <strain evidence="16 18">DSM 23186</strain>
    </source>
</reference>
<evidence type="ECO:0000313" key="17">
    <source>
        <dbReference type="EMBL" id="RRR21737.1"/>
    </source>
</evidence>
<dbReference type="RefSeq" id="WP_115412805.1">
    <property type="nucleotide sequence ID" value="NZ_CP031356.1"/>
</dbReference>
<feature type="binding site" evidence="12">
    <location>
        <position position="155"/>
    </location>
    <ligand>
        <name>substrate</name>
    </ligand>
</feature>
<dbReference type="EMBL" id="CP031356">
    <property type="protein sequence ID" value="AXK45053.1"/>
    <property type="molecule type" value="Genomic_DNA"/>
</dbReference>
<feature type="binding site" evidence="12 14">
    <location>
        <position position="327"/>
    </location>
    <ligand>
        <name>ATP</name>
        <dbReference type="ChEBI" id="CHEBI:30616"/>
    </ligand>
</feature>
<dbReference type="InterPro" id="IPR001576">
    <property type="entry name" value="Phosphoglycerate_kinase"/>
</dbReference>
<keyword evidence="9 12" id="KW-0418">Kinase</keyword>
<dbReference type="Gene3D" id="3.40.50.1260">
    <property type="entry name" value="Phosphoglycerate kinase, N-terminal domain"/>
    <property type="match status" value="2"/>
</dbReference>
<keyword evidence="8 12" id="KW-0547">Nucleotide-binding</keyword>
<keyword evidence="11 12" id="KW-0324">Glycolysis</keyword>
<evidence type="ECO:0000256" key="12">
    <source>
        <dbReference type="HAMAP-Rule" id="MF_00145"/>
    </source>
</evidence>
<evidence type="ECO:0000256" key="3">
    <source>
        <dbReference type="ARBA" id="ARBA00008982"/>
    </source>
</evidence>
<feature type="binding site" evidence="13">
    <location>
        <position position="36"/>
    </location>
    <ligand>
        <name>(2R)-3-phosphoglycerate</name>
        <dbReference type="ChEBI" id="CHEBI:58272"/>
    </ligand>
</feature>
<proteinExistence type="inferred from homology"/>
<evidence type="ECO:0000256" key="5">
    <source>
        <dbReference type="ARBA" id="ARBA00013061"/>
    </source>
</evidence>
<evidence type="ECO:0000256" key="9">
    <source>
        <dbReference type="ARBA" id="ARBA00022777"/>
    </source>
</evidence>
<dbReference type="EMBL" id="QSWH01000006">
    <property type="protein sequence ID" value="RRR21737.1"/>
    <property type="molecule type" value="Genomic_DNA"/>
</dbReference>
<evidence type="ECO:0000256" key="14">
    <source>
        <dbReference type="PIRSR" id="PIRSR000724-2"/>
    </source>
</evidence>
<dbReference type="PANTHER" id="PTHR11406">
    <property type="entry name" value="PHOSPHOGLYCERATE KINASE"/>
    <property type="match status" value="1"/>
</dbReference>
<name>A0A345YMA1_9MICO</name>
<gene>
    <name evidence="12" type="primary">pgk</name>
    <name evidence="16" type="ORF">DWV08_05105</name>
    <name evidence="17" type="ORF">DXU92_13680</name>
</gene>
<feature type="binding site" evidence="12">
    <location>
        <position position="296"/>
    </location>
    <ligand>
        <name>ATP</name>
        <dbReference type="ChEBI" id="CHEBI:30616"/>
    </ligand>
</feature>
<dbReference type="Proteomes" id="UP000254236">
    <property type="component" value="Chromosome"/>
</dbReference>
<evidence type="ECO:0000256" key="1">
    <source>
        <dbReference type="ARBA" id="ARBA00000642"/>
    </source>
</evidence>
<protein>
    <recommendedName>
        <fullName evidence="6 12">Phosphoglycerate kinase</fullName>
        <ecNumber evidence="5 12">2.7.2.3</ecNumber>
    </recommendedName>
</protein>
<evidence type="ECO:0000256" key="7">
    <source>
        <dbReference type="ARBA" id="ARBA00022679"/>
    </source>
</evidence>